<feature type="compositionally biased region" description="Basic and acidic residues" evidence="2">
    <location>
        <begin position="44"/>
        <end position="55"/>
    </location>
</feature>
<dbReference type="InParanoid" id="G8YRZ7"/>
<feature type="region of interest" description="Disordered" evidence="2">
    <location>
        <begin position="1"/>
        <end position="61"/>
    </location>
</feature>
<evidence type="ECO:0000313" key="4">
    <source>
        <dbReference type="Proteomes" id="UP000005222"/>
    </source>
</evidence>
<sequence>MAPEEQETDYGLSSEAESPFDTFADTRRANNTENTQTSISFISQHEESGKQENKQHSSNINTDVASEKLVAWAARLELESMTLKDSFTEQIDKISFSNNEQIQRLNDVTLSRLASIDDKLSRCSGANPDRNLAGEHDEKLYGKKLSKLETDFKTVKDKVNKLHANMIDKKYLMTCLSTNESKSIEALHNVLEQSIATSQSQLPEPVKRELNLFSSKALECLVSTNTRLQELQSQVEKQSKHLKELQESVKKKSITLNPSHTDIPASDINAIKNFLRLLLPRIIGLEKKFESISLSMNNSKEQNIAKQSLKENTVLDTRKSADKAHTRKFQCEDSKNHTVSSPENTVPNLILTETQSEVRPAAKRLKRT</sequence>
<dbReference type="AlphaFoldDB" id="G8YRZ7"/>
<dbReference type="EMBL" id="FO082057">
    <property type="protein sequence ID" value="CCE78334.1"/>
    <property type="molecule type" value="Genomic_DNA"/>
</dbReference>
<feature type="region of interest" description="Disordered" evidence="2">
    <location>
        <begin position="315"/>
        <end position="344"/>
    </location>
</feature>
<evidence type="ECO:0000256" key="2">
    <source>
        <dbReference type="SAM" id="MobiDB-lite"/>
    </source>
</evidence>
<feature type="coiled-coil region" evidence="1">
    <location>
        <begin position="221"/>
        <end position="248"/>
    </location>
</feature>
<accession>G8YRZ7</accession>
<evidence type="ECO:0000313" key="3">
    <source>
        <dbReference type="EMBL" id="CCE78334.1"/>
    </source>
</evidence>
<dbReference type="OrthoDB" id="4020944at2759"/>
<keyword evidence="4" id="KW-1185">Reference proteome</keyword>
<name>G8YRZ7_PICSO</name>
<evidence type="ECO:0000256" key="1">
    <source>
        <dbReference type="SAM" id="Coils"/>
    </source>
</evidence>
<reference evidence="3 4" key="1">
    <citation type="journal article" date="2012" name="G3 (Bethesda)">
        <title>Pichia sorbitophila, an interspecies yeast hybrid reveals early steps of genome resolution following polyploidization.</title>
        <authorList>
            <person name="Leh Louis V."/>
            <person name="Despons L."/>
            <person name="Friedrich A."/>
            <person name="Martin T."/>
            <person name="Durrens P."/>
            <person name="Casaregola S."/>
            <person name="Neuveglise C."/>
            <person name="Fairhead C."/>
            <person name="Marck C."/>
            <person name="Cruz J.A."/>
            <person name="Straub M.L."/>
            <person name="Kugler V."/>
            <person name="Sacerdot C."/>
            <person name="Uzunov Z."/>
            <person name="Thierry A."/>
            <person name="Weiss S."/>
            <person name="Bleykasten C."/>
            <person name="De Montigny J."/>
            <person name="Jacques N."/>
            <person name="Jung P."/>
            <person name="Lemaire M."/>
            <person name="Mallet S."/>
            <person name="Morel G."/>
            <person name="Richard G.F."/>
            <person name="Sarkar A."/>
            <person name="Savel G."/>
            <person name="Schacherer J."/>
            <person name="Seret M.L."/>
            <person name="Talla E."/>
            <person name="Samson G."/>
            <person name="Jubin C."/>
            <person name="Poulain J."/>
            <person name="Vacherie B."/>
            <person name="Barbe V."/>
            <person name="Pelletier E."/>
            <person name="Sherman D.J."/>
            <person name="Westhof E."/>
            <person name="Weissenbach J."/>
            <person name="Baret P.V."/>
            <person name="Wincker P."/>
            <person name="Gaillardin C."/>
            <person name="Dujon B."/>
            <person name="Souciet J.L."/>
        </authorList>
    </citation>
    <scope>NUCLEOTIDE SEQUENCE [LARGE SCALE GENOMIC DNA]</scope>
    <source>
        <strain evidence="4">ATCC MYA-4447 / BCRC 22081 / CBS 7064 / NBRC 10061 / NRRL Y-12695</strain>
    </source>
</reference>
<keyword evidence="1" id="KW-0175">Coiled coil</keyword>
<feature type="compositionally biased region" description="Basic and acidic residues" evidence="2">
    <location>
        <begin position="316"/>
        <end position="336"/>
    </location>
</feature>
<organism evidence="3 4">
    <name type="scientific">Pichia sorbitophila (strain ATCC MYA-4447 / BCRC 22081 / CBS 7064 / NBRC 10061 / NRRL Y-12695)</name>
    <name type="common">Hybrid yeast</name>
    <dbReference type="NCBI Taxonomy" id="559304"/>
    <lineage>
        <taxon>Eukaryota</taxon>
        <taxon>Fungi</taxon>
        <taxon>Dikarya</taxon>
        <taxon>Ascomycota</taxon>
        <taxon>Saccharomycotina</taxon>
        <taxon>Pichiomycetes</taxon>
        <taxon>Debaryomycetaceae</taxon>
        <taxon>Millerozyma</taxon>
    </lineage>
</organism>
<feature type="compositionally biased region" description="Polar residues" evidence="2">
    <location>
        <begin position="31"/>
        <end position="43"/>
    </location>
</feature>
<gene>
    <name evidence="3" type="primary">Piso0_000955</name>
    <name evidence="3" type="ORF">GNLVRS01_PISO0C07702g</name>
</gene>
<proteinExistence type="predicted"/>
<dbReference type="Proteomes" id="UP000005222">
    <property type="component" value="Chromosome C"/>
</dbReference>
<protein>
    <submittedName>
        <fullName evidence="3">Piso0_000955 protein</fullName>
    </submittedName>
</protein>
<dbReference type="HOGENOM" id="CLU_748237_0_0_1"/>
<dbReference type="eggNOG" id="ENOG502T6AG">
    <property type="taxonomic scope" value="Eukaryota"/>
</dbReference>